<dbReference type="GO" id="GO:0010181">
    <property type="term" value="F:FMN binding"/>
    <property type="evidence" value="ECO:0007669"/>
    <property type="project" value="InterPro"/>
</dbReference>
<dbReference type="RefSeq" id="WP_322346269.1">
    <property type="nucleotide sequence ID" value="NZ_CP129968.2"/>
</dbReference>
<proteinExistence type="inferred from homology"/>
<gene>
    <name evidence="6" type="ORF">QYS47_24465</name>
</gene>
<protein>
    <submittedName>
        <fullName evidence="6">Flavin reductase</fullName>
    </submittedName>
</protein>
<evidence type="ECO:0000256" key="2">
    <source>
        <dbReference type="ARBA" id="ARBA00022630"/>
    </source>
</evidence>
<evidence type="ECO:0000256" key="4">
    <source>
        <dbReference type="ARBA" id="ARBA00038054"/>
    </source>
</evidence>
<comment type="cofactor">
    <cofactor evidence="1">
        <name>FMN</name>
        <dbReference type="ChEBI" id="CHEBI:58210"/>
    </cofactor>
</comment>
<dbReference type="Gene3D" id="2.30.110.10">
    <property type="entry name" value="Electron Transport, Fmn-binding Protein, Chain A"/>
    <property type="match status" value="1"/>
</dbReference>
<dbReference type="KEGG" id="marp:QYS47_24465"/>
<name>A0AA49GGB2_9BACT</name>
<evidence type="ECO:0000259" key="5">
    <source>
        <dbReference type="Pfam" id="PF01613"/>
    </source>
</evidence>
<evidence type="ECO:0000313" key="6">
    <source>
        <dbReference type="EMBL" id="WKK80290.2"/>
    </source>
</evidence>
<dbReference type="PANTHER" id="PTHR33798">
    <property type="entry name" value="FLAVOPROTEIN OXYGENASE"/>
    <property type="match status" value="1"/>
</dbReference>
<keyword evidence="2" id="KW-0285">Flavoprotein</keyword>
<dbReference type="SUPFAM" id="SSF50475">
    <property type="entry name" value="FMN-binding split barrel"/>
    <property type="match status" value="1"/>
</dbReference>
<dbReference type="GO" id="GO:0016646">
    <property type="term" value="F:oxidoreductase activity, acting on the CH-NH group of donors, NAD or NADP as acceptor"/>
    <property type="evidence" value="ECO:0007669"/>
    <property type="project" value="UniProtKB-ARBA"/>
</dbReference>
<keyword evidence="3" id="KW-0288">FMN</keyword>
<evidence type="ECO:0000256" key="3">
    <source>
        <dbReference type="ARBA" id="ARBA00022643"/>
    </source>
</evidence>
<dbReference type="Proteomes" id="UP001232019">
    <property type="component" value="Chromosome"/>
</dbReference>
<dbReference type="PANTHER" id="PTHR33798:SF5">
    <property type="entry name" value="FLAVIN REDUCTASE LIKE DOMAIN-CONTAINING PROTEIN"/>
    <property type="match status" value="1"/>
</dbReference>
<comment type="similarity">
    <text evidence="4">Belongs to the flavoredoxin family.</text>
</comment>
<dbReference type="Pfam" id="PF01613">
    <property type="entry name" value="Flavin_Reduct"/>
    <property type="match status" value="1"/>
</dbReference>
<dbReference type="InterPro" id="IPR012349">
    <property type="entry name" value="Split_barrel_FMN-bd"/>
</dbReference>
<accession>A0AA49GGB2</accession>
<dbReference type="InterPro" id="IPR002563">
    <property type="entry name" value="Flavin_Rdtase-like_dom"/>
</dbReference>
<dbReference type="AlphaFoldDB" id="A0AA49GGB2"/>
<dbReference type="EMBL" id="CP129968">
    <property type="protein sequence ID" value="WKK80290.2"/>
    <property type="molecule type" value="Genomic_DNA"/>
</dbReference>
<feature type="domain" description="Flavin reductase like" evidence="5">
    <location>
        <begin position="32"/>
        <end position="165"/>
    </location>
</feature>
<organism evidence="6">
    <name type="scientific">Marivirga arenosa</name>
    <dbReference type="NCBI Taxonomy" id="3059076"/>
    <lineage>
        <taxon>Bacteria</taxon>
        <taxon>Pseudomonadati</taxon>
        <taxon>Bacteroidota</taxon>
        <taxon>Cytophagia</taxon>
        <taxon>Cytophagales</taxon>
        <taxon>Marivirgaceae</taxon>
        <taxon>Marivirga</taxon>
    </lineage>
</organism>
<sequence>MLHIDKKAIDEMESRYRGNFFNTISGFKSANLIGTIDKNKQTNLAIFNSVVHIGANPPYLGFILRPTTVERHTYSNIKETGFYTINHVQEDFIEKAHQTSAKYEKAESEFHRCGFQEEYLHSFIPPYVKQSNIKLGLKFEEEHPIKVNGTILVIGSIQHAYLDEKYIQNDGSVDISLAQTVAVSGLYQYLKTEKLDKFKYAKP</sequence>
<reference evidence="6" key="1">
    <citation type="submission" date="2023-08" db="EMBL/GenBank/DDBJ databases">
        <title>Comparative genomics and taxonomic characterization of three novel marine species of genus Marivirga.</title>
        <authorList>
            <person name="Muhammad N."/>
            <person name="Kim S.-G."/>
        </authorList>
    </citation>
    <scope>NUCLEOTIDE SEQUENCE</scope>
    <source>
        <strain evidence="6">BKB1-2</strain>
    </source>
</reference>
<evidence type="ECO:0000256" key="1">
    <source>
        <dbReference type="ARBA" id="ARBA00001917"/>
    </source>
</evidence>